<organism evidence="2 3">
    <name type="scientific">Candidatus Iainarchaeum sp</name>
    <dbReference type="NCBI Taxonomy" id="3101447"/>
    <lineage>
        <taxon>Archaea</taxon>
        <taxon>Candidatus Iainarchaeota</taxon>
        <taxon>Candidatus Iainarchaeia</taxon>
        <taxon>Candidatus Iainarchaeales</taxon>
        <taxon>Candidatus Iainarchaeaceae</taxon>
        <taxon>Candidatus Iainarchaeum</taxon>
    </lineage>
</organism>
<dbReference type="Pfam" id="PF01850">
    <property type="entry name" value="PIN"/>
    <property type="match status" value="1"/>
</dbReference>
<comment type="caution">
    <text evidence="2">The sequence shown here is derived from an EMBL/GenBank/DDBJ whole genome shotgun (WGS) entry which is preliminary data.</text>
</comment>
<dbReference type="InterPro" id="IPR002716">
    <property type="entry name" value="PIN_dom"/>
</dbReference>
<gene>
    <name evidence="2" type="ORF">HY544_00020</name>
</gene>
<evidence type="ECO:0000313" key="2">
    <source>
        <dbReference type="EMBL" id="MBI4209882.1"/>
    </source>
</evidence>
<dbReference type="EMBL" id="JACQPB010000001">
    <property type="protein sequence ID" value="MBI4209882.1"/>
    <property type="molecule type" value="Genomic_DNA"/>
</dbReference>
<dbReference type="AlphaFoldDB" id="A0A8T3YJ96"/>
<dbReference type="SUPFAM" id="SSF88723">
    <property type="entry name" value="PIN domain-like"/>
    <property type="match status" value="1"/>
</dbReference>
<accession>A0A8T3YJ96</accession>
<sequence length="120" mass="13764">MDEETIFFDTYAFFEILEANPEYKRFESAKAVTTIFNLAELNFALKRDKKRAADETTLKYAELLTEVTAEDVINAMTLRMEKRALSIPDAIGYTVAKRLGIKFLTGDKEFKGMESVEFVK</sequence>
<dbReference type="Gene3D" id="3.40.50.1010">
    <property type="entry name" value="5'-nuclease"/>
    <property type="match status" value="1"/>
</dbReference>
<reference evidence="2" key="1">
    <citation type="submission" date="2020-07" db="EMBL/GenBank/DDBJ databases">
        <title>Huge and variable diversity of episymbiotic CPR bacteria and DPANN archaea in groundwater ecosystems.</title>
        <authorList>
            <person name="He C.Y."/>
            <person name="Keren R."/>
            <person name="Whittaker M."/>
            <person name="Farag I.F."/>
            <person name="Doudna J."/>
            <person name="Cate J.H.D."/>
            <person name="Banfield J.F."/>
        </authorList>
    </citation>
    <scope>NUCLEOTIDE SEQUENCE</scope>
    <source>
        <strain evidence="2">NC_groundwater_1296_Ag_S-0.2um_52_80</strain>
    </source>
</reference>
<evidence type="ECO:0000259" key="1">
    <source>
        <dbReference type="Pfam" id="PF01850"/>
    </source>
</evidence>
<name>A0A8T3YJ96_9ARCH</name>
<dbReference type="Proteomes" id="UP000732298">
    <property type="component" value="Unassembled WGS sequence"/>
</dbReference>
<evidence type="ECO:0000313" key="3">
    <source>
        <dbReference type="Proteomes" id="UP000732298"/>
    </source>
</evidence>
<feature type="domain" description="PIN" evidence="1">
    <location>
        <begin position="6"/>
        <end position="111"/>
    </location>
</feature>
<proteinExistence type="predicted"/>
<dbReference type="InterPro" id="IPR029060">
    <property type="entry name" value="PIN-like_dom_sf"/>
</dbReference>
<protein>
    <submittedName>
        <fullName evidence="2">PIN domain-containing protein</fullName>
    </submittedName>
</protein>